<dbReference type="EMBL" id="JXJN01015650">
    <property type="status" value="NOT_ANNOTATED_CDS"/>
    <property type="molecule type" value="Genomic_DNA"/>
</dbReference>
<dbReference type="AlphaFoldDB" id="A0A1B0BJW5"/>
<reference evidence="2" key="2">
    <citation type="submission" date="2020-05" db="UniProtKB">
        <authorList>
            <consortium name="EnsemblMetazoa"/>
        </authorList>
    </citation>
    <scope>IDENTIFICATION</scope>
    <source>
        <strain evidence="2">IAEA</strain>
    </source>
</reference>
<evidence type="ECO:0000313" key="2">
    <source>
        <dbReference type="EnsemblMetazoa" id="GPPI032460-PA"/>
    </source>
</evidence>
<dbReference type="EMBL" id="JXJN01015649">
    <property type="status" value="NOT_ANNOTATED_CDS"/>
    <property type="molecule type" value="Genomic_DNA"/>
</dbReference>
<keyword evidence="1" id="KW-0812">Transmembrane</keyword>
<dbReference type="VEuPathDB" id="VectorBase:GPPI032460"/>
<keyword evidence="1" id="KW-1133">Transmembrane helix</keyword>
<accession>A0A1B0BJW5</accession>
<feature type="transmembrane region" description="Helical" evidence="1">
    <location>
        <begin position="21"/>
        <end position="41"/>
    </location>
</feature>
<protein>
    <submittedName>
        <fullName evidence="2">Uncharacterized protein</fullName>
    </submittedName>
</protein>
<organism evidence="2 3">
    <name type="scientific">Glossina palpalis gambiensis</name>
    <dbReference type="NCBI Taxonomy" id="67801"/>
    <lineage>
        <taxon>Eukaryota</taxon>
        <taxon>Metazoa</taxon>
        <taxon>Ecdysozoa</taxon>
        <taxon>Arthropoda</taxon>
        <taxon>Hexapoda</taxon>
        <taxon>Insecta</taxon>
        <taxon>Pterygota</taxon>
        <taxon>Neoptera</taxon>
        <taxon>Endopterygota</taxon>
        <taxon>Diptera</taxon>
        <taxon>Brachycera</taxon>
        <taxon>Muscomorpha</taxon>
        <taxon>Hippoboscoidea</taxon>
        <taxon>Glossinidae</taxon>
        <taxon>Glossina</taxon>
    </lineage>
</organism>
<dbReference type="EnsemblMetazoa" id="GPPI032460-RA">
    <property type="protein sequence ID" value="GPPI032460-PA"/>
    <property type="gene ID" value="GPPI032460"/>
</dbReference>
<dbReference type="EMBL" id="JXJN01015651">
    <property type="status" value="NOT_ANNOTATED_CDS"/>
    <property type="molecule type" value="Genomic_DNA"/>
</dbReference>
<reference evidence="3" key="1">
    <citation type="submission" date="2015-01" db="EMBL/GenBank/DDBJ databases">
        <authorList>
            <person name="Aksoy S."/>
            <person name="Warren W."/>
            <person name="Wilson R.K."/>
        </authorList>
    </citation>
    <scope>NUCLEOTIDE SEQUENCE [LARGE SCALE GENOMIC DNA]</scope>
    <source>
        <strain evidence="3">IAEA</strain>
    </source>
</reference>
<proteinExistence type="predicted"/>
<sequence length="84" mass="10084">MSLKFVTIKKERLMDYTLNEMMIPMVYTDYIILKTVGVELMLSQYELQALCCAVILIMLFIVLKSCFEFEFYGLWRLLKLIKLW</sequence>
<evidence type="ECO:0000313" key="3">
    <source>
        <dbReference type="Proteomes" id="UP000092460"/>
    </source>
</evidence>
<keyword evidence="1" id="KW-0472">Membrane</keyword>
<name>A0A1B0BJW5_9MUSC</name>
<feature type="transmembrane region" description="Helical" evidence="1">
    <location>
        <begin position="47"/>
        <end position="67"/>
    </location>
</feature>
<keyword evidence="3" id="KW-1185">Reference proteome</keyword>
<dbReference type="Proteomes" id="UP000092460">
    <property type="component" value="Unassembled WGS sequence"/>
</dbReference>
<evidence type="ECO:0000256" key="1">
    <source>
        <dbReference type="SAM" id="Phobius"/>
    </source>
</evidence>